<organism evidence="2 3">
    <name type="scientific">Micromonospora lupini str. Lupac 08</name>
    <dbReference type="NCBI Taxonomy" id="1150864"/>
    <lineage>
        <taxon>Bacteria</taxon>
        <taxon>Bacillati</taxon>
        <taxon>Actinomycetota</taxon>
        <taxon>Actinomycetes</taxon>
        <taxon>Micromonosporales</taxon>
        <taxon>Micromonosporaceae</taxon>
        <taxon>Micromonospora</taxon>
    </lineage>
</organism>
<accession>I0L606</accession>
<dbReference type="Proteomes" id="UP000003448">
    <property type="component" value="Unassembled WGS sequence"/>
</dbReference>
<proteinExistence type="predicted"/>
<reference evidence="3" key="1">
    <citation type="journal article" date="2012" name="J. Bacteriol.">
        <title>Genome Sequence of Micromonospora lupini Lupac 08, Isolated from Root Nodules of Lupinus angustifolius.</title>
        <authorList>
            <person name="Alonso-Vega P."/>
            <person name="Normand P."/>
            <person name="Bacigalupe R."/>
            <person name="Pujic P."/>
            <person name="Lajus A."/>
            <person name="Vallenet D."/>
            <person name="Carro L."/>
            <person name="Coll P."/>
            <person name="Trujillo M.E."/>
        </authorList>
    </citation>
    <scope>NUCLEOTIDE SEQUENCE [LARGE SCALE GENOMIC DNA]</scope>
    <source>
        <strain evidence="3">Lupac 08</strain>
    </source>
</reference>
<evidence type="ECO:0000256" key="1">
    <source>
        <dbReference type="SAM" id="MobiDB-lite"/>
    </source>
</evidence>
<protein>
    <submittedName>
        <fullName evidence="2">Uncharacterized protein</fullName>
    </submittedName>
</protein>
<gene>
    <name evidence="2" type="ORF">MILUP08_44171</name>
</gene>
<evidence type="ECO:0000313" key="3">
    <source>
        <dbReference type="Proteomes" id="UP000003448"/>
    </source>
</evidence>
<feature type="compositionally biased region" description="Basic and acidic residues" evidence="1">
    <location>
        <begin position="50"/>
        <end position="60"/>
    </location>
</feature>
<dbReference type="STRING" id="1150864.MILUP08_44171"/>
<dbReference type="AlphaFoldDB" id="I0L606"/>
<keyword evidence="3" id="KW-1185">Reference proteome</keyword>
<feature type="region of interest" description="Disordered" evidence="1">
    <location>
        <begin position="38"/>
        <end position="60"/>
    </location>
</feature>
<sequence length="60" mass="6331">MEDIASFTPREAEHHLPASVATQISAATRVRDGQAPVYLAGGSAMPPDLIRGEGSVRGRE</sequence>
<name>I0L606_9ACTN</name>
<dbReference type="EMBL" id="CAIE01000032">
    <property type="protein sequence ID" value="CCH19253.1"/>
    <property type="molecule type" value="Genomic_DNA"/>
</dbReference>
<evidence type="ECO:0000313" key="2">
    <source>
        <dbReference type="EMBL" id="CCH19253.1"/>
    </source>
</evidence>
<comment type="caution">
    <text evidence="2">The sequence shown here is derived from an EMBL/GenBank/DDBJ whole genome shotgun (WGS) entry which is preliminary data.</text>
</comment>